<evidence type="ECO:0000256" key="3">
    <source>
        <dbReference type="ARBA" id="ARBA00022737"/>
    </source>
</evidence>
<dbReference type="Gene3D" id="3.30.890.10">
    <property type="entry name" value="Methyl-cpg-binding Protein 2, Chain A"/>
    <property type="match status" value="1"/>
</dbReference>
<feature type="compositionally biased region" description="Polar residues" evidence="11">
    <location>
        <begin position="893"/>
        <end position="908"/>
    </location>
</feature>
<evidence type="ECO:0000259" key="14">
    <source>
        <dbReference type="PROSITE" id="PS50982"/>
    </source>
</evidence>
<dbReference type="InterPro" id="IPR018247">
    <property type="entry name" value="EF_Hand_1_Ca_BS"/>
</dbReference>
<dbReference type="SUPFAM" id="SSF63748">
    <property type="entry name" value="Tudor/PWWP/MBT"/>
    <property type="match status" value="1"/>
</dbReference>
<feature type="compositionally biased region" description="Low complexity" evidence="11">
    <location>
        <begin position="262"/>
        <end position="280"/>
    </location>
</feature>
<dbReference type="Gene3D" id="6.20.210.20">
    <property type="entry name" value="THAP domain"/>
    <property type="match status" value="1"/>
</dbReference>
<evidence type="ECO:0000256" key="1">
    <source>
        <dbReference type="ARBA" id="ARBA00004123"/>
    </source>
</evidence>
<dbReference type="PANTHER" id="PTHR15856">
    <property type="entry name" value="PHD FINGER PROTEIN 20-RELATED"/>
    <property type="match status" value="1"/>
</dbReference>
<dbReference type="PROSITE" id="PS50950">
    <property type="entry name" value="ZF_THAP"/>
    <property type="match status" value="1"/>
</dbReference>
<dbReference type="InterPro" id="IPR006612">
    <property type="entry name" value="THAP_Znf"/>
</dbReference>
<proteinExistence type="predicted"/>
<name>A0A8S1AJ74_ARCPL</name>
<dbReference type="Pfam" id="PF01429">
    <property type="entry name" value="MBD"/>
    <property type="match status" value="1"/>
</dbReference>
<evidence type="ECO:0000313" key="17">
    <source>
        <dbReference type="Proteomes" id="UP000494106"/>
    </source>
</evidence>
<dbReference type="InterPro" id="IPR001739">
    <property type="entry name" value="Methyl_CpG_DNA-bd"/>
</dbReference>
<keyword evidence="6 9" id="KW-0238">DNA-binding</keyword>
<dbReference type="Pfam" id="PF20826">
    <property type="entry name" value="PHD_5"/>
    <property type="match status" value="1"/>
</dbReference>
<feature type="region of interest" description="Disordered" evidence="11">
    <location>
        <begin position="262"/>
        <end position="298"/>
    </location>
</feature>
<evidence type="ECO:0000256" key="6">
    <source>
        <dbReference type="ARBA" id="ARBA00023125"/>
    </source>
</evidence>
<dbReference type="PROSITE" id="PS00018">
    <property type="entry name" value="EF_HAND_1"/>
    <property type="match status" value="1"/>
</dbReference>
<dbReference type="SMART" id="SM00333">
    <property type="entry name" value="TUDOR"/>
    <property type="match status" value="1"/>
</dbReference>
<dbReference type="PROSITE" id="PS50982">
    <property type="entry name" value="MBD"/>
    <property type="match status" value="1"/>
</dbReference>
<keyword evidence="4 8" id="KW-0863">Zinc-finger</keyword>
<dbReference type="CDD" id="cd20386">
    <property type="entry name" value="Tudor_PHF20-like"/>
    <property type="match status" value="1"/>
</dbReference>
<feature type="region of interest" description="Disordered" evidence="11">
    <location>
        <begin position="874"/>
        <end position="908"/>
    </location>
</feature>
<feature type="compositionally biased region" description="Basic and acidic residues" evidence="11">
    <location>
        <begin position="492"/>
        <end position="512"/>
    </location>
</feature>
<comment type="caution">
    <text evidence="16">The sequence shown here is derived from an EMBL/GenBank/DDBJ whole genome shotgun (WGS) entry which is preliminary data.</text>
</comment>
<dbReference type="Gene3D" id="2.30.30.140">
    <property type="match status" value="2"/>
</dbReference>
<dbReference type="GO" id="GO:0005634">
    <property type="term" value="C:nucleus"/>
    <property type="evidence" value="ECO:0007669"/>
    <property type="project" value="UniProtKB-SubCell"/>
</dbReference>
<dbReference type="Gene3D" id="3.30.40.10">
    <property type="entry name" value="Zinc/RING finger domain, C3HC4 (zinc finger)"/>
    <property type="match status" value="1"/>
</dbReference>
<dbReference type="InterPro" id="IPR013087">
    <property type="entry name" value="Znf_C2H2_type"/>
</dbReference>
<dbReference type="CDD" id="cd20104">
    <property type="entry name" value="MBT_PHF20L1-like"/>
    <property type="match status" value="1"/>
</dbReference>
<evidence type="ECO:0000256" key="4">
    <source>
        <dbReference type="ARBA" id="ARBA00022771"/>
    </source>
</evidence>
<dbReference type="SMART" id="SM00249">
    <property type="entry name" value="PHD"/>
    <property type="match status" value="1"/>
</dbReference>
<organism evidence="16 17">
    <name type="scientific">Arctia plantaginis</name>
    <name type="common">Wood tiger moth</name>
    <name type="synonym">Phalaena plantaginis</name>
    <dbReference type="NCBI Taxonomy" id="874455"/>
    <lineage>
        <taxon>Eukaryota</taxon>
        <taxon>Metazoa</taxon>
        <taxon>Ecdysozoa</taxon>
        <taxon>Arthropoda</taxon>
        <taxon>Hexapoda</taxon>
        <taxon>Insecta</taxon>
        <taxon>Pterygota</taxon>
        <taxon>Neoptera</taxon>
        <taxon>Endopterygota</taxon>
        <taxon>Lepidoptera</taxon>
        <taxon>Glossata</taxon>
        <taxon>Ditrysia</taxon>
        <taxon>Noctuoidea</taxon>
        <taxon>Erebidae</taxon>
        <taxon>Arctiinae</taxon>
        <taxon>Arctia</taxon>
    </lineage>
</organism>
<reference evidence="17 18" key="1">
    <citation type="submission" date="2020-04" db="EMBL/GenBank/DDBJ databases">
        <authorList>
            <person name="Wallbank WR R."/>
            <person name="Pardo Diaz C."/>
            <person name="Kozak K."/>
            <person name="Martin S."/>
            <person name="Jiggins C."/>
            <person name="Moest M."/>
            <person name="Warren A I."/>
            <person name="Byers J.R.P. K."/>
            <person name="Montejo-Kovacevich G."/>
            <person name="Yen C E."/>
        </authorList>
    </citation>
    <scope>NUCLEOTIDE SEQUENCE [LARGE SCALE GENOMIC DNA]</scope>
</reference>
<evidence type="ECO:0000256" key="9">
    <source>
        <dbReference type="PROSITE-ProRule" id="PRU00309"/>
    </source>
</evidence>
<evidence type="ECO:0000259" key="13">
    <source>
        <dbReference type="PROSITE" id="PS50950"/>
    </source>
</evidence>
<dbReference type="EMBL" id="CADEBC010000524">
    <property type="protein sequence ID" value="CAB3245365.1"/>
    <property type="molecule type" value="Genomic_DNA"/>
</dbReference>
<evidence type="ECO:0000256" key="5">
    <source>
        <dbReference type="ARBA" id="ARBA00022833"/>
    </source>
</evidence>
<dbReference type="SUPFAM" id="SSF54171">
    <property type="entry name" value="DNA-binding domain"/>
    <property type="match status" value="1"/>
</dbReference>
<dbReference type="SUPFAM" id="SSF54160">
    <property type="entry name" value="Chromo domain-like"/>
    <property type="match status" value="1"/>
</dbReference>
<dbReference type="GO" id="GO:0006357">
    <property type="term" value="P:regulation of transcription by RNA polymerase II"/>
    <property type="evidence" value="ECO:0007669"/>
    <property type="project" value="TreeGrafter"/>
</dbReference>
<feature type="coiled-coil region" evidence="10">
    <location>
        <begin position="660"/>
        <end position="691"/>
    </location>
</feature>
<gene>
    <name evidence="16" type="ORF">APLA_LOCUS10423</name>
    <name evidence="15" type="ORF">APLA_LOCUS608</name>
</gene>
<keyword evidence="2" id="KW-0479">Metal-binding</keyword>
<dbReference type="SUPFAM" id="SSF57716">
    <property type="entry name" value="Glucocorticoid receptor-like (DNA-binding domain)"/>
    <property type="match status" value="1"/>
</dbReference>
<evidence type="ECO:0000256" key="11">
    <source>
        <dbReference type="SAM" id="MobiDB-lite"/>
    </source>
</evidence>
<dbReference type="InterPro" id="IPR019786">
    <property type="entry name" value="Zinc_finger_PHD-type_CS"/>
</dbReference>
<feature type="compositionally biased region" description="Basic and acidic residues" evidence="11">
    <location>
        <begin position="287"/>
        <end position="298"/>
    </location>
</feature>
<evidence type="ECO:0000256" key="2">
    <source>
        <dbReference type="ARBA" id="ARBA00022723"/>
    </source>
</evidence>
<keyword evidence="7" id="KW-0539">Nucleus</keyword>
<protein>
    <recommendedName>
        <fullName evidence="19">PHD finger protein 20</fullName>
    </recommendedName>
</protein>
<dbReference type="InterPro" id="IPR011011">
    <property type="entry name" value="Znf_FYVE_PHD"/>
</dbReference>
<dbReference type="GO" id="GO:0003677">
    <property type="term" value="F:DNA binding"/>
    <property type="evidence" value="ECO:0007669"/>
    <property type="project" value="UniProtKB-UniRule"/>
</dbReference>
<dbReference type="InterPro" id="IPR043449">
    <property type="entry name" value="PHF20-like"/>
</dbReference>
<dbReference type="PROSITE" id="PS50157">
    <property type="entry name" value="ZINC_FINGER_C2H2_2"/>
    <property type="match status" value="1"/>
</dbReference>
<evidence type="ECO:0000256" key="8">
    <source>
        <dbReference type="PROSITE-ProRule" id="PRU00042"/>
    </source>
</evidence>
<dbReference type="InterPro" id="IPR002999">
    <property type="entry name" value="Tudor"/>
</dbReference>
<dbReference type="GO" id="GO:0008270">
    <property type="term" value="F:zinc ion binding"/>
    <property type="evidence" value="ECO:0007669"/>
    <property type="project" value="UniProtKB-KW"/>
</dbReference>
<dbReference type="OrthoDB" id="161570at2759"/>
<feature type="domain" description="MBD" evidence="14">
    <location>
        <begin position="742"/>
        <end position="817"/>
    </location>
</feature>
<dbReference type="SUPFAM" id="SSF57903">
    <property type="entry name" value="FYVE/PHD zinc finger"/>
    <property type="match status" value="1"/>
</dbReference>
<dbReference type="PROSITE" id="PS00028">
    <property type="entry name" value="ZINC_FINGER_C2H2_1"/>
    <property type="match status" value="1"/>
</dbReference>
<dbReference type="InterPro" id="IPR016197">
    <property type="entry name" value="Chromo-like_dom_sf"/>
</dbReference>
<feature type="compositionally biased region" description="Polar residues" evidence="11">
    <location>
        <begin position="363"/>
        <end position="373"/>
    </location>
</feature>
<dbReference type="InterPro" id="IPR001965">
    <property type="entry name" value="Znf_PHD"/>
</dbReference>
<feature type="compositionally biased region" description="Polar residues" evidence="11">
    <location>
        <begin position="380"/>
        <end position="389"/>
    </location>
</feature>
<keyword evidence="5" id="KW-0862">Zinc</keyword>
<dbReference type="SMART" id="SM00980">
    <property type="entry name" value="THAP"/>
    <property type="match status" value="1"/>
</dbReference>
<keyword evidence="3" id="KW-0677">Repeat</keyword>
<dbReference type="CDD" id="cd01396">
    <property type="entry name" value="MeCP2_MBD"/>
    <property type="match status" value="1"/>
</dbReference>
<dbReference type="PANTHER" id="PTHR15856:SF51">
    <property type="entry name" value="MBD-R2"/>
    <property type="match status" value="1"/>
</dbReference>
<dbReference type="GO" id="GO:0044545">
    <property type="term" value="C:NSL complex"/>
    <property type="evidence" value="ECO:0007669"/>
    <property type="project" value="TreeGrafter"/>
</dbReference>
<dbReference type="Pfam" id="PF05485">
    <property type="entry name" value="THAP"/>
    <property type="match status" value="1"/>
</dbReference>
<accession>A0A8S1AJ74</accession>
<evidence type="ECO:0000313" key="15">
    <source>
        <dbReference type="EMBL" id="CAB3221014.1"/>
    </source>
</evidence>
<evidence type="ECO:0000256" key="10">
    <source>
        <dbReference type="SAM" id="Coils"/>
    </source>
</evidence>
<dbReference type="Proteomes" id="UP000494106">
    <property type="component" value="Unassembled WGS sequence"/>
</dbReference>
<evidence type="ECO:0000313" key="16">
    <source>
        <dbReference type="EMBL" id="CAB3245365.1"/>
    </source>
</evidence>
<sequence length="1531" mass="174096">MAVKKCCIDNCNSRSTRKEDKGVTYHKFPKDVTLRDTWMSVAHNTLYDPDLPMYVCSRHFCKTDFQIYKDSKYILKSDAVPSIFPWIIANIENEMESVKSTPEPMNDEGAASSTYKEEIESVDAIKRFIEEQEKEIKELKSARNTPNIEKTNDDSMDSKLSHSETISVASSVIDMIINESELEIAKKKDVKSKIMSPEDKGNSSVALSVGSKVEAKDFSDDWHYAEILEVDYDEMEVLVHYETKAKKHDEWISVSSPRLRPLGSSPVKPGPSSAESASSETIPDALTNKEDSEPKVEEKVKPTFVVGERCLARWRDNRRFVATIINVLDNGSYEIVFDDGCHWTCKVSRLYKLRPGKEGVSSGAPNSPATPSPQYAAGPTNVTPQTNTYPAYHTHLFDPTRDYLGSKSERREMKRKLNIKEIFNIGQKKQKTHKIDKEKPQRTPVVRKPRIIRRKALKLKKEIEVQPEVKTENAAVDAVASIIGTLNQETLPEVKEEKPSSSEESVQEKPLEENNELTDEIQSEAVHSSKDIVVPASVDIDESDKIELEDLKPYLDPEVLEEEVKLEKFEKPDEGKHEEVIDRIKEAINKLEDGLKIEQTSSPKPEITLEIPKLNLSEPQIENVAPLPAEKATGTTSEVLKDKKKLSKIKKGKKLRLLREKKVKKQVEKVKSELEEMRKQVEAMRKQMLKSQVISKESEMNKDFLLPGEWCCKWVNGQPVGTVSEIECEMKQDASGKKPLPRRSVQVEDKRLPEGWTKHMVRRSLGHSAGKWDVVLVNPDDRRFHTKNEIRVYLDNNPDKNLDPYAHALTDFGVHLKLARRMGWISHTADGVVDGPDRQLPAGTLSTTSPLIKRRKLSLKQQIIKAKNKMSKLSVKIKGQRDSKTKIGDGVASTESSRSNNNTLPTESNMEVTTPKLEDGYVYVGSLKVQVIENLLRCPAEGCFKNFRNNTLLQMHIKHYHRDLRKLMGATPKVLDLAYKRSMEGEPETPRSKSDQKIIKVKIPRPPKPKVEKEEPKLEIKDEKLDIQVDSPPLAPGKVYDIPMPIPRSQDSPKLRQALINKPVKRPRVLLPVRRPDPEHVAVPDPVTDDLDFDTKELIEPVIEIPEIETLDFETAISTHTVTKPCVEKRHKGEKKKKTFALPPRGPMSEEEDWFAMNSDVDTRSSFPRSGTPDSKIDVKAALVSSESNEENKELSNMYMYNESGERIKIVHMKREEIINCHCGFREEDGLMVQCELCLCWQHALCHNIQREADVPEKYTCSICLNPRRGRRSARFLHDQDRLYEGLLPGAKPCESLRRSHELSGNLLRIHDALHALRLKYYVATKKDHPKLYLWAKDWEHAEIQYTQERLNSDYSDLNIMINTIGKENLPIKPDDVKDIPLDIRTSPSEDHEQDRFLQRDVPLGTQSLLSGLLSSPSGPSLDLPISTSEFERLAKSVQEQESPRASIAAPQPEAAIENSACRERLLKHLQRCQALVDARLDSIEAQVAELESQDPSFEDDETADYFPRTKQTIQMLMRDLDTMEELGVVT</sequence>
<evidence type="ECO:0000256" key="7">
    <source>
        <dbReference type="ARBA" id="ARBA00023242"/>
    </source>
</evidence>
<dbReference type="EMBL" id="CADEBD010000042">
    <property type="protein sequence ID" value="CAB3221014.1"/>
    <property type="molecule type" value="Genomic_DNA"/>
</dbReference>
<dbReference type="InterPro" id="IPR038441">
    <property type="entry name" value="THAP_Znf_sf"/>
</dbReference>
<comment type="subcellular location">
    <subcellularLocation>
        <location evidence="1">Nucleus</location>
    </subcellularLocation>
</comment>
<dbReference type="InterPro" id="IPR013083">
    <property type="entry name" value="Znf_RING/FYVE/PHD"/>
</dbReference>
<keyword evidence="10" id="KW-0175">Coiled coil</keyword>
<evidence type="ECO:0000259" key="12">
    <source>
        <dbReference type="PROSITE" id="PS50157"/>
    </source>
</evidence>
<evidence type="ECO:0008006" key="19">
    <source>
        <dbReference type="Google" id="ProtNLM"/>
    </source>
</evidence>
<dbReference type="PROSITE" id="PS01359">
    <property type="entry name" value="ZF_PHD_1"/>
    <property type="match status" value="1"/>
</dbReference>
<evidence type="ECO:0000313" key="18">
    <source>
        <dbReference type="Proteomes" id="UP000494256"/>
    </source>
</evidence>
<dbReference type="InterPro" id="IPR016177">
    <property type="entry name" value="DNA-bd_dom_sf"/>
</dbReference>
<dbReference type="SMART" id="SM00391">
    <property type="entry name" value="MBD"/>
    <property type="match status" value="1"/>
</dbReference>
<feature type="domain" description="C2H2-type" evidence="12">
    <location>
        <begin position="936"/>
        <end position="966"/>
    </location>
</feature>
<feature type="region of interest" description="Disordered" evidence="11">
    <location>
        <begin position="356"/>
        <end position="393"/>
    </location>
</feature>
<dbReference type="Proteomes" id="UP000494256">
    <property type="component" value="Unassembled WGS sequence"/>
</dbReference>
<feature type="region of interest" description="Disordered" evidence="11">
    <location>
        <begin position="490"/>
        <end position="516"/>
    </location>
</feature>
<feature type="domain" description="THAP-type" evidence="13">
    <location>
        <begin position="1"/>
        <end position="84"/>
    </location>
</feature>
<keyword evidence="17" id="KW-1185">Reference proteome</keyword>